<sequence length="52" mass="5795">MLWAPAEPLANGRSEKGNGTYPRQTGKQRRKDVKSEVVWIRTLGPRSDVVTG</sequence>
<dbReference type="EMBL" id="FZNR01000001">
    <property type="protein sequence ID" value="SNR25917.1"/>
    <property type="molecule type" value="Genomic_DNA"/>
</dbReference>
<reference evidence="2 3" key="1">
    <citation type="submission" date="2017-06" db="EMBL/GenBank/DDBJ databases">
        <authorList>
            <person name="Kim H.J."/>
            <person name="Triplett B.A."/>
        </authorList>
    </citation>
    <scope>NUCLEOTIDE SEQUENCE [LARGE SCALE GENOMIC DNA]</scope>
    <source>
        <strain evidence="2 3">DSM 43151</strain>
    </source>
</reference>
<gene>
    <name evidence="2" type="ORF">SAMN06264365_101203</name>
</gene>
<organism evidence="2 3">
    <name type="scientific">Actinoplanes regularis</name>
    <dbReference type="NCBI Taxonomy" id="52697"/>
    <lineage>
        <taxon>Bacteria</taxon>
        <taxon>Bacillati</taxon>
        <taxon>Actinomycetota</taxon>
        <taxon>Actinomycetes</taxon>
        <taxon>Micromonosporales</taxon>
        <taxon>Micromonosporaceae</taxon>
        <taxon>Actinoplanes</taxon>
    </lineage>
</organism>
<evidence type="ECO:0000313" key="3">
    <source>
        <dbReference type="Proteomes" id="UP000198415"/>
    </source>
</evidence>
<name>A0A238UW02_9ACTN</name>
<feature type="region of interest" description="Disordered" evidence="1">
    <location>
        <begin position="1"/>
        <end position="34"/>
    </location>
</feature>
<protein>
    <submittedName>
        <fullName evidence="2">Uncharacterized protein</fullName>
    </submittedName>
</protein>
<dbReference type="Proteomes" id="UP000198415">
    <property type="component" value="Unassembled WGS sequence"/>
</dbReference>
<dbReference type="AlphaFoldDB" id="A0A238UW02"/>
<keyword evidence="3" id="KW-1185">Reference proteome</keyword>
<evidence type="ECO:0000256" key="1">
    <source>
        <dbReference type="SAM" id="MobiDB-lite"/>
    </source>
</evidence>
<accession>A0A238UW02</accession>
<proteinExistence type="predicted"/>
<evidence type="ECO:0000313" key="2">
    <source>
        <dbReference type="EMBL" id="SNR25917.1"/>
    </source>
</evidence>